<dbReference type="Gene3D" id="1.20.1250.20">
    <property type="entry name" value="MFS general substrate transporter like domains"/>
    <property type="match status" value="1"/>
</dbReference>
<comment type="caution">
    <text evidence="1">The sequence shown here is derived from an EMBL/GenBank/DDBJ whole genome shotgun (WGS) entry which is preliminary data.</text>
</comment>
<dbReference type="Proteomes" id="UP001419268">
    <property type="component" value="Unassembled WGS sequence"/>
</dbReference>
<gene>
    <name evidence="1" type="ORF">Scep_009871</name>
</gene>
<accession>A0AAP0JW84</accession>
<organism evidence="1 2">
    <name type="scientific">Stephania cephalantha</name>
    <dbReference type="NCBI Taxonomy" id="152367"/>
    <lineage>
        <taxon>Eukaryota</taxon>
        <taxon>Viridiplantae</taxon>
        <taxon>Streptophyta</taxon>
        <taxon>Embryophyta</taxon>
        <taxon>Tracheophyta</taxon>
        <taxon>Spermatophyta</taxon>
        <taxon>Magnoliopsida</taxon>
        <taxon>Ranunculales</taxon>
        <taxon>Menispermaceae</taxon>
        <taxon>Menispermoideae</taxon>
        <taxon>Cissampelideae</taxon>
        <taxon>Stephania</taxon>
    </lineage>
</organism>
<sequence>MTVSSKNGVAEAPLLVEETEEGMVDYNGQNAKRLSSGQSTAIAANNVNAWSGVATLTPLLGTFIADSYLGR</sequence>
<proteinExistence type="predicted"/>
<reference evidence="1 2" key="1">
    <citation type="submission" date="2024-01" db="EMBL/GenBank/DDBJ databases">
        <title>Genome assemblies of Stephania.</title>
        <authorList>
            <person name="Yang L."/>
        </authorList>
    </citation>
    <scope>NUCLEOTIDE SEQUENCE [LARGE SCALE GENOMIC DNA]</scope>
    <source>
        <strain evidence="1">JXDWG</strain>
        <tissue evidence="1">Leaf</tissue>
    </source>
</reference>
<keyword evidence="2" id="KW-1185">Reference proteome</keyword>
<protein>
    <submittedName>
        <fullName evidence="1">Uncharacterized protein</fullName>
    </submittedName>
</protein>
<evidence type="ECO:0000313" key="2">
    <source>
        <dbReference type="Proteomes" id="UP001419268"/>
    </source>
</evidence>
<name>A0AAP0JW84_9MAGN</name>
<dbReference type="AlphaFoldDB" id="A0AAP0JW84"/>
<dbReference type="EMBL" id="JBBNAG010000004">
    <property type="protein sequence ID" value="KAK9140190.1"/>
    <property type="molecule type" value="Genomic_DNA"/>
</dbReference>
<dbReference type="InterPro" id="IPR036259">
    <property type="entry name" value="MFS_trans_sf"/>
</dbReference>
<evidence type="ECO:0000313" key="1">
    <source>
        <dbReference type="EMBL" id="KAK9140190.1"/>
    </source>
</evidence>